<name>A0AAV8Z7T8_9CUCU</name>
<dbReference type="Pfam" id="PF08669">
    <property type="entry name" value="GCV_T_C"/>
    <property type="match status" value="1"/>
</dbReference>
<reference evidence="3" key="1">
    <citation type="journal article" date="2023" name="Insect Mol. Biol.">
        <title>Genome sequencing provides insights into the evolution of gene families encoding plant cell wall-degrading enzymes in longhorned beetles.</title>
        <authorList>
            <person name="Shin N.R."/>
            <person name="Okamura Y."/>
            <person name="Kirsch R."/>
            <person name="Pauchet Y."/>
        </authorList>
    </citation>
    <scope>NUCLEOTIDE SEQUENCE</scope>
    <source>
        <strain evidence="3">AMC_N1</strain>
    </source>
</reference>
<comment type="caution">
    <text evidence="3">The sequence shown here is derived from an EMBL/GenBank/DDBJ whole genome shotgun (WGS) entry which is preliminary data.</text>
</comment>
<dbReference type="InterPro" id="IPR029043">
    <property type="entry name" value="GcvT/YgfZ_C"/>
</dbReference>
<organism evidence="3 4">
    <name type="scientific">Aromia moschata</name>
    <dbReference type="NCBI Taxonomy" id="1265417"/>
    <lineage>
        <taxon>Eukaryota</taxon>
        <taxon>Metazoa</taxon>
        <taxon>Ecdysozoa</taxon>
        <taxon>Arthropoda</taxon>
        <taxon>Hexapoda</taxon>
        <taxon>Insecta</taxon>
        <taxon>Pterygota</taxon>
        <taxon>Neoptera</taxon>
        <taxon>Endopterygota</taxon>
        <taxon>Coleoptera</taxon>
        <taxon>Polyphaga</taxon>
        <taxon>Cucujiformia</taxon>
        <taxon>Chrysomeloidea</taxon>
        <taxon>Cerambycidae</taxon>
        <taxon>Cerambycinae</taxon>
        <taxon>Callichromatini</taxon>
        <taxon>Aromia</taxon>
    </lineage>
</organism>
<accession>A0AAV8Z7T8</accession>
<dbReference type="EMBL" id="JAPWTK010000013">
    <property type="protein sequence ID" value="KAJ8959312.1"/>
    <property type="molecule type" value="Genomic_DNA"/>
</dbReference>
<sequence length="123" mass="14307">MYLQLILEDHCHETDLWPWGGEPIYRNGKYVGMTTTTGYGYTFKKQVCLGFVENIDEKGMRQKVTNEFVTSGDYEVDIAGIRFHAKANIHSPILPTKHPRQGTRRIPGHERQKHGRKRRQSNH</sequence>
<evidence type="ECO:0000259" key="2">
    <source>
        <dbReference type="Pfam" id="PF08669"/>
    </source>
</evidence>
<gene>
    <name evidence="3" type="ORF">NQ318_021998</name>
</gene>
<dbReference type="Gene3D" id="2.40.30.110">
    <property type="entry name" value="Aminomethyltransferase beta-barrel domains"/>
    <property type="match status" value="1"/>
</dbReference>
<feature type="domain" description="Aminomethyltransferase C-terminal" evidence="2">
    <location>
        <begin position="16"/>
        <end position="87"/>
    </location>
</feature>
<evidence type="ECO:0000256" key="1">
    <source>
        <dbReference type="SAM" id="MobiDB-lite"/>
    </source>
</evidence>
<proteinExistence type="predicted"/>
<dbReference type="FunFam" id="2.40.30.110:FF:000004">
    <property type="entry name" value="Pyruvate dehydrogenase phosphatase regulatory subunit, mitochondrial"/>
    <property type="match status" value="1"/>
</dbReference>
<evidence type="ECO:0000313" key="3">
    <source>
        <dbReference type="EMBL" id="KAJ8959312.1"/>
    </source>
</evidence>
<feature type="region of interest" description="Disordered" evidence="1">
    <location>
        <begin position="89"/>
        <end position="123"/>
    </location>
</feature>
<dbReference type="SUPFAM" id="SSF101790">
    <property type="entry name" value="Aminomethyltransferase beta-barrel domain"/>
    <property type="match status" value="1"/>
</dbReference>
<evidence type="ECO:0000313" key="4">
    <source>
        <dbReference type="Proteomes" id="UP001162162"/>
    </source>
</evidence>
<protein>
    <recommendedName>
        <fullName evidence="2">Aminomethyltransferase C-terminal domain-containing protein</fullName>
    </recommendedName>
</protein>
<dbReference type="InterPro" id="IPR013977">
    <property type="entry name" value="GcvT_C"/>
</dbReference>
<feature type="compositionally biased region" description="Basic residues" evidence="1">
    <location>
        <begin position="111"/>
        <end position="123"/>
    </location>
</feature>
<dbReference type="Proteomes" id="UP001162162">
    <property type="component" value="Unassembled WGS sequence"/>
</dbReference>
<dbReference type="AlphaFoldDB" id="A0AAV8Z7T8"/>
<keyword evidence="4" id="KW-1185">Reference proteome</keyword>